<sequence>MAQQGSTALRDGAVYLMISLPSASFGSTNRDALLNNDYVDELLICDLYVHHSGNSGTRYSLHEDRPGTWRIDVLPSLQNVTNLTHLLGLVELARLPGPHPQNVESLDKVLRWKKVPTSYTKYTTSHWALREFLSIYFRHDQFQNNFSTAVLELPVPTLQRATRDWAKTLVDEALRELKPRPVVELWELTRRRRG</sequence>
<gene>
    <name evidence="1" type="ORF">E0L32_006828</name>
</gene>
<dbReference type="RefSeq" id="XP_030994127.1">
    <property type="nucleotide sequence ID" value="XM_031141504.1"/>
</dbReference>
<accession>A0A507B015</accession>
<organism evidence="1 2">
    <name type="scientific">Thyridium curvatum</name>
    <dbReference type="NCBI Taxonomy" id="1093900"/>
    <lineage>
        <taxon>Eukaryota</taxon>
        <taxon>Fungi</taxon>
        <taxon>Dikarya</taxon>
        <taxon>Ascomycota</taxon>
        <taxon>Pezizomycotina</taxon>
        <taxon>Sordariomycetes</taxon>
        <taxon>Sordariomycetidae</taxon>
        <taxon>Thyridiales</taxon>
        <taxon>Thyridiaceae</taxon>
        <taxon>Thyridium</taxon>
    </lineage>
</organism>
<comment type="caution">
    <text evidence="1">The sequence shown here is derived from an EMBL/GenBank/DDBJ whole genome shotgun (WGS) entry which is preliminary data.</text>
</comment>
<dbReference type="AlphaFoldDB" id="A0A507B015"/>
<dbReference type="InParanoid" id="A0A507B015"/>
<dbReference type="Proteomes" id="UP000319257">
    <property type="component" value="Unassembled WGS sequence"/>
</dbReference>
<protein>
    <submittedName>
        <fullName evidence="1">Uncharacterized protein</fullName>
    </submittedName>
</protein>
<keyword evidence="2" id="KW-1185">Reference proteome</keyword>
<name>A0A507B015_9PEZI</name>
<evidence type="ECO:0000313" key="2">
    <source>
        <dbReference type="Proteomes" id="UP000319257"/>
    </source>
</evidence>
<dbReference type="EMBL" id="SKBQ01000040">
    <property type="protein sequence ID" value="TPX12416.1"/>
    <property type="molecule type" value="Genomic_DNA"/>
</dbReference>
<reference evidence="1 2" key="1">
    <citation type="submission" date="2019-06" db="EMBL/GenBank/DDBJ databases">
        <title>Draft genome sequence of the filamentous fungus Phialemoniopsis curvata isolated from diesel fuel.</title>
        <authorList>
            <person name="Varaljay V.A."/>
            <person name="Lyon W.J."/>
            <person name="Crouch A.L."/>
            <person name="Drake C.E."/>
            <person name="Hollomon J.M."/>
            <person name="Nadeau L.J."/>
            <person name="Nunn H.S."/>
            <person name="Stevenson B.S."/>
            <person name="Bojanowski C.L."/>
            <person name="Crookes-Goodson W.J."/>
        </authorList>
    </citation>
    <scope>NUCLEOTIDE SEQUENCE [LARGE SCALE GENOMIC DNA]</scope>
    <source>
        <strain evidence="1 2">D216</strain>
    </source>
</reference>
<proteinExistence type="predicted"/>
<evidence type="ECO:0000313" key="1">
    <source>
        <dbReference type="EMBL" id="TPX12416.1"/>
    </source>
</evidence>
<dbReference type="GeneID" id="41974275"/>